<feature type="transmembrane region" description="Helical" evidence="1">
    <location>
        <begin position="572"/>
        <end position="591"/>
    </location>
</feature>
<dbReference type="EMBL" id="JAADJF010000161">
    <property type="protein sequence ID" value="KAF4435955.1"/>
    <property type="molecule type" value="Genomic_DNA"/>
</dbReference>
<reference evidence="2 3" key="1">
    <citation type="submission" date="2020-01" db="EMBL/GenBank/DDBJ databases">
        <title>Identification and distribution of gene clusters putatively required for synthesis of sphingolipid metabolism inhibitors in phylogenetically diverse species of the filamentous fungus Fusarium.</title>
        <authorList>
            <person name="Kim H.-S."/>
            <person name="Busman M."/>
            <person name="Brown D.W."/>
            <person name="Divon H."/>
            <person name="Uhlig S."/>
            <person name="Proctor R.H."/>
        </authorList>
    </citation>
    <scope>NUCLEOTIDE SEQUENCE [LARGE SCALE GENOMIC DNA]</scope>
    <source>
        <strain evidence="2 3">NRRL 13308</strain>
    </source>
</reference>
<organism evidence="2 3">
    <name type="scientific">Fusarium acutatum</name>
    <dbReference type="NCBI Taxonomy" id="78861"/>
    <lineage>
        <taxon>Eukaryota</taxon>
        <taxon>Fungi</taxon>
        <taxon>Dikarya</taxon>
        <taxon>Ascomycota</taxon>
        <taxon>Pezizomycotina</taxon>
        <taxon>Sordariomycetes</taxon>
        <taxon>Hypocreomycetidae</taxon>
        <taxon>Hypocreales</taxon>
        <taxon>Nectriaceae</taxon>
        <taxon>Fusarium</taxon>
        <taxon>Fusarium fujikuroi species complex</taxon>
    </lineage>
</organism>
<keyword evidence="1" id="KW-0812">Transmembrane</keyword>
<sequence length="750" mass="84545">MDDFRWYSKNIAGSAAVSEQQEKHPPWFSTFESPFSGKLVIADAKIAPVFLAAVTLCISVAIPLLLVRLPKALAVAWCFISDRKKRCPESPSRNNFGSWHLPVMLANCNLLLSDLAMSLLASYQHLQQSEILRSVSFIVLGVFLLAAAVLTPLVALLISREVMYGFAGAQVGPCVAQYNFSIGAKNYIDRGLDHHLRSYELLPWIPRFNYSWIENNKIYFAAKPVKEPTSRVAYELLDKCLLNDKVLCDHRFYRTHKVSVEISPAQMGLWYDDSWKLKLNGYCLRLNSTSISRETDRNFPAYTYNFQFAPDAQKLDSADANCLYDPQTSGSWSLGQGEFQRFRRRKNTITDSFFVNGDEDRKYPCYKWRDSLRALDADSMTVITVLPSHEQINQLDGDELYLPPLPDGDFSYKPDEVAHILCWEELYLHTMDGKSFKTSTSWANRSALIARHGLPRGLNPLLHMANTEFIVKPIRFLRGSSSLLQNVAETSRWEFNPTNAAPVPFGAEMHRWAHVGAMDIASKATRTSVGFYSRGDFDAVAKMEREGNSNEELQDLCDAVRTTQDGTITLPLDKIICILVLLCVAIFWWALERICVMIATRGVSGPGGIFRSFLMLPAATPVSLAASVESALLAAKGWGSHENERVMGSVSGHPLLRSVGQNTGRPSITMGRDVIPNRLIILEVPPYPKLLHRMATVLLEYLQAFLLLLDLLFHLFILFQHLYKEEFVIRTFIIFSPWSLFHALGSDGFI</sequence>
<keyword evidence="1" id="KW-1133">Transmembrane helix</keyword>
<evidence type="ECO:0000313" key="3">
    <source>
        <dbReference type="Proteomes" id="UP000536711"/>
    </source>
</evidence>
<evidence type="ECO:0000256" key="1">
    <source>
        <dbReference type="SAM" id="Phobius"/>
    </source>
</evidence>
<feature type="transmembrane region" description="Helical" evidence="1">
    <location>
        <begin position="46"/>
        <end position="67"/>
    </location>
</feature>
<dbReference type="AlphaFoldDB" id="A0A8H4JNF4"/>
<protein>
    <submittedName>
        <fullName evidence="2">Uncharacterized protein</fullName>
    </submittedName>
</protein>
<feature type="transmembrane region" description="Helical" evidence="1">
    <location>
        <begin position="698"/>
        <end position="721"/>
    </location>
</feature>
<accession>A0A8H4JNF4</accession>
<feature type="transmembrane region" description="Helical" evidence="1">
    <location>
        <begin position="135"/>
        <end position="158"/>
    </location>
</feature>
<keyword evidence="3" id="KW-1185">Reference proteome</keyword>
<dbReference type="OrthoDB" id="5230498at2759"/>
<evidence type="ECO:0000313" key="2">
    <source>
        <dbReference type="EMBL" id="KAF4435955.1"/>
    </source>
</evidence>
<gene>
    <name evidence="2" type="ORF">FACUT_6806</name>
</gene>
<keyword evidence="1" id="KW-0472">Membrane</keyword>
<dbReference type="Proteomes" id="UP000536711">
    <property type="component" value="Unassembled WGS sequence"/>
</dbReference>
<comment type="caution">
    <text evidence="2">The sequence shown here is derived from an EMBL/GenBank/DDBJ whole genome shotgun (WGS) entry which is preliminary data.</text>
</comment>
<proteinExistence type="predicted"/>
<feature type="transmembrane region" description="Helical" evidence="1">
    <location>
        <begin position="99"/>
        <end position="123"/>
    </location>
</feature>
<name>A0A8H4JNF4_9HYPO</name>